<organism evidence="1">
    <name type="scientific">Mycobacterium riyadhense</name>
    <dbReference type="NCBI Taxonomy" id="486698"/>
    <lineage>
        <taxon>Bacteria</taxon>
        <taxon>Bacillati</taxon>
        <taxon>Actinomycetota</taxon>
        <taxon>Actinomycetes</taxon>
        <taxon>Mycobacteriales</taxon>
        <taxon>Mycobacteriaceae</taxon>
        <taxon>Mycobacterium</taxon>
    </lineage>
</organism>
<protein>
    <submittedName>
        <fullName evidence="1">Uncharacterized protein</fullName>
    </submittedName>
</protein>
<dbReference type="GeneID" id="93494866"/>
<name>A0A653EEH9_9MYCO</name>
<reference evidence="1" key="1">
    <citation type="submission" date="2019-05" db="EMBL/GenBank/DDBJ databases">
        <authorList>
            <person name="Naeem R."/>
            <person name="Antony C."/>
            <person name="Guan Q."/>
        </authorList>
    </citation>
    <scope>NUCLEOTIDE SEQUENCE</scope>
    <source>
        <strain evidence="1">2</strain>
    </source>
</reference>
<dbReference type="RefSeq" id="WP_264033395.1">
    <property type="nucleotide sequence ID" value="NZ_CAJMWI010000001.1"/>
</dbReference>
<sequence length="42" mass="4391">MLSGPAATQFALHAPIYQGPGRKAAILHELFMANLANAVIAD</sequence>
<dbReference type="EMBL" id="LR589065">
    <property type="protein sequence ID" value="VTO95270.1"/>
    <property type="molecule type" value="Genomic_DNA"/>
</dbReference>
<accession>A0A653EEH9</accession>
<proteinExistence type="predicted"/>
<dbReference type="AlphaFoldDB" id="A0A653EEH9"/>
<evidence type="ECO:0000313" key="1">
    <source>
        <dbReference type="EMBL" id="VTO95270.1"/>
    </source>
</evidence>
<gene>
    <name evidence="1" type="ORF">BIN_B_00748</name>
</gene>